<dbReference type="EMBL" id="BAABDQ010000036">
    <property type="protein sequence ID" value="GAA3601338.1"/>
    <property type="molecule type" value="Genomic_DNA"/>
</dbReference>
<evidence type="ECO:0000256" key="7">
    <source>
        <dbReference type="SAM" id="Phobius"/>
    </source>
</evidence>
<evidence type="ECO:0000256" key="6">
    <source>
        <dbReference type="SAM" id="MobiDB-lite"/>
    </source>
</evidence>
<comment type="caution">
    <text evidence="8">The sequence shown here is derived from an EMBL/GenBank/DDBJ whole genome shotgun (WGS) entry which is preliminary data.</text>
</comment>
<keyword evidence="2" id="KW-1003">Cell membrane</keyword>
<gene>
    <name evidence="8" type="ORF">GCM10022419_101950</name>
</gene>
<dbReference type="PANTHER" id="PTHR23513:SF11">
    <property type="entry name" value="STAPHYLOFERRIN A TRANSPORTER"/>
    <property type="match status" value="1"/>
</dbReference>
<dbReference type="SUPFAM" id="SSF103473">
    <property type="entry name" value="MFS general substrate transporter"/>
    <property type="match status" value="1"/>
</dbReference>
<dbReference type="CDD" id="cd06173">
    <property type="entry name" value="MFS_MefA_like"/>
    <property type="match status" value="1"/>
</dbReference>
<feature type="transmembrane region" description="Helical" evidence="7">
    <location>
        <begin position="294"/>
        <end position="315"/>
    </location>
</feature>
<keyword evidence="4 7" id="KW-1133">Transmembrane helix</keyword>
<evidence type="ECO:0000256" key="2">
    <source>
        <dbReference type="ARBA" id="ARBA00022475"/>
    </source>
</evidence>
<sequence>MAEIVPLRRNLQFQLLWIGSAVSQVGMELTKLAMPLLVLALTGSPGWAGIVAGARTAASIAAQLPAGVWVDRWDRRRTLIAGQGLQTVVAAALAVLILTGQVSVWHLIVLGMADGVCAAFIGPARTTAIRGVVPVVQLPSAFAQEEARGHAARLIGPPLGALLYGLGRAVPFLVDAVTFLVAMLCALFAKVPRRAGQRDGAGQQDGAGWQNGAGQQDGTGQQGGAGPQDGTGQQDGAERPAARSMREEVAEAVGWLWRQPGLRAVCVVAMMLNLLGSAFLLPLIVLVGERGGSALNTGTVLAGVGIGGLAGALLAGRAGTLLPPGRLTITFAAVFGLSIAAMALPFGPWWPMVPLMLFSVTTPAFNVVIDVVITRLVPESMLGRVDAALSTVGFGLAPLGPVVGGALAAALGGAASLVVIGGLLLLTSAGAALSGELRRFTGAEEPDEVRR</sequence>
<evidence type="ECO:0000256" key="3">
    <source>
        <dbReference type="ARBA" id="ARBA00022692"/>
    </source>
</evidence>
<keyword evidence="5 7" id="KW-0472">Membrane</keyword>
<organism evidence="8 9">
    <name type="scientific">Nonomuraea rosea</name>
    <dbReference type="NCBI Taxonomy" id="638574"/>
    <lineage>
        <taxon>Bacteria</taxon>
        <taxon>Bacillati</taxon>
        <taxon>Actinomycetota</taxon>
        <taxon>Actinomycetes</taxon>
        <taxon>Streptosporangiales</taxon>
        <taxon>Streptosporangiaceae</taxon>
        <taxon>Nonomuraea</taxon>
    </lineage>
</organism>
<dbReference type="PANTHER" id="PTHR23513">
    <property type="entry name" value="INTEGRAL MEMBRANE EFFLUX PROTEIN-RELATED"/>
    <property type="match status" value="1"/>
</dbReference>
<feature type="transmembrane region" description="Helical" evidence="7">
    <location>
        <begin position="385"/>
        <end position="408"/>
    </location>
</feature>
<feature type="transmembrane region" description="Helical" evidence="7">
    <location>
        <begin position="85"/>
        <end position="108"/>
    </location>
</feature>
<dbReference type="Proteomes" id="UP001500630">
    <property type="component" value="Unassembled WGS sequence"/>
</dbReference>
<dbReference type="InterPro" id="IPR011701">
    <property type="entry name" value="MFS"/>
</dbReference>
<feature type="region of interest" description="Disordered" evidence="6">
    <location>
        <begin position="198"/>
        <end position="243"/>
    </location>
</feature>
<evidence type="ECO:0000313" key="9">
    <source>
        <dbReference type="Proteomes" id="UP001500630"/>
    </source>
</evidence>
<evidence type="ECO:0000256" key="4">
    <source>
        <dbReference type="ARBA" id="ARBA00022989"/>
    </source>
</evidence>
<dbReference type="RefSeq" id="WP_345573261.1">
    <property type="nucleotide sequence ID" value="NZ_BAABDQ010000036.1"/>
</dbReference>
<keyword evidence="9" id="KW-1185">Reference proteome</keyword>
<reference evidence="9" key="1">
    <citation type="journal article" date="2019" name="Int. J. Syst. Evol. Microbiol.">
        <title>The Global Catalogue of Microorganisms (GCM) 10K type strain sequencing project: providing services to taxonomists for standard genome sequencing and annotation.</title>
        <authorList>
            <consortium name="The Broad Institute Genomics Platform"/>
            <consortium name="The Broad Institute Genome Sequencing Center for Infectious Disease"/>
            <person name="Wu L."/>
            <person name="Ma J."/>
        </authorList>
    </citation>
    <scope>NUCLEOTIDE SEQUENCE [LARGE SCALE GENOMIC DNA]</scope>
    <source>
        <strain evidence="9">JCM 17326</strain>
    </source>
</reference>
<comment type="subcellular location">
    <subcellularLocation>
        <location evidence="1">Cell membrane</location>
        <topology evidence="1">Multi-pass membrane protein</topology>
    </subcellularLocation>
</comment>
<feature type="transmembrane region" description="Helical" evidence="7">
    <location>
        <begin position="414"/>
        <end position="433"/>
    </location>
</feature>
<keyword evidence="3 7" id="KW-0812">Transmembrane</keyword>
<evidence type="ECO:0000256" key="5">
    <source>
        <dbReference type="ARBA" id="ARBA00023136"/>
    </source>
</evidence>
<feature type="transmembrane region" description="Helical" evidence="7">
    <location>
        <begin position="264"/>
        <end position="288"/>
    </location>
</feature>
<dbReference type="Gene3D" id="1.20.1250.20">
    <property type="entry name" value="MFS general substrate transporter like domains"/>
    <property type="match status" value="1"/>
</dbReference>
<evidence type="ECO:0000256" key="1">
    <source>
        <dbReference type="ARBA" id="ARBA00004651"/>
    </source>
</evidence>
<accession>A0ABP6ZB17</accession>
<feature type="compositionally biased region" description="Gly residues" evidence="6">
    <location>
        <begin position="203"/>
        <end position="229"/>
    </location>
</feature>
<name>A0ABP6ZB17_9ACTN</name>
<feature type="transmembrane region" description="Helical" evidence="7">
    <location>
        <begin position="327"/>
        <end position="346"/>
    </location>
</feature>
<protein>
    <submittedName>
        <fullName evidence="8">MFS transporter</fullName>
    </submittedName>
</protein>
<proteinExistence type="predicted"/>
<dbReference type="InterPro" id="IPR036259">
    <property type="entry name" value="MFS_trans_sf"/>
</dbReference>
<feature type="transmembrane region" description="Helical" evidence="7">
    <location>
        <begin position="169"/>
        <end position="189"/>
    </location>
</feature>
<feature type="transmembrane region" description="Helical" evidence="7">
    <location>
        <begin position="352"/>
        <end position="373"/>
    </location>
</feature>
<evidence type="ECO:0000313" key="8">
    <source>
        <dbReference type="EMBL" id="GAA3601338.1"/>
    </source>
</evidence>
<dbReference type="Pfam" id="PF07690">
    <property type="entry name" value="MFS_1"/>
    <property type="match status" value="1"/>
</dbReference>